<proteinExistence type="predicted"/>
<reference evidence="2" key="2">
    <citation type="submission" date="2017-06" db="EMBL/GenBank/DDBJ databases">
        <title>WGS assembly of Brachypodium distachyon.</title>
        <authorList>
            <consortium name="The International Brachypodium Initiative"/>
            <person name="Lucas S."/>
            <person name="Harmon-Smith M."/>
            <person name="Lail K."/>
            <person name="Tice H."/>
            <person name="Grimwood J."/>
            <person name="Bruce D."/>
            <person name="Barry K."/>
            <person name="Shu S."/>
            <person name="Lindquist E."/>
            <person name="Wang M."/>
            <person name="Pitluck S."/>
            <person name="Vogel J.P."/>
            <person name="Garvin D.F."/>
            <person name="Mockler T.C."/>
            <person name="Schmutz J."/>
            <person name="Rokhsar D."/>
            <person name="Bevan M.W."/>
        </authorList>
    </citation>
    <scope>NUCLEOTIDE SEQUENCE</scope>
    <source>
        <strain evidence="2">Bd21</strain>
    </source>
</reference>
<dbReference type="Proteomes" id="UP000008810">
    <property type="component" value="Chromosome 4"/>
</dbReference>
<protein>
    <submittedName>
        <fullName evidence="2 3">Uncharacterized protein</fullName>
    </submittedName>
</protein>
<feature type="region of interest" description="Disordered" evidence="1">
    <location>
        <begin position="1"/>
        <end position="44"/>
    </location>
</feature>
<accession>A0A2K2CPA0</accession>
<name>A0A2K2CPA0_BRADI</name>
<evidence type="ECO:0000313" key="3">
    <source>
        <dbReference type="EnsemblPlants" id="PNT63854"/>
    </source>
</evidence>
<dbReference type="AlphaFoldDB" id="A0A2K2CPA0"/>
<dbReference type="Gramene" id="PNT63854">
    <property type="protein sequence ID" value="PNT63854"/>
    <property type="gene ID" value="BRADI_4g21767v3"/>
</dbReference>
<dbReference type="EMBL" id="CM000883">
    <property type="protein sequence ID" value="PNT63854.1"/>
    <property type="molecule type" value="Genomic_DNA"/>
</dbReference>
<dbReference type="EnsemblPlants" id="PNT63854">
    <property type="protein sequence ID" value="PNT63854"/>
    <property type="gene ID" value="BRADI_4g21767v3"/>
</dbReference>
<sequence>MTQCRQTRSPRRLCRTGPGASSLSLGLASTAAQETDKREDAAEEKAIREGTFYLRQGRPSGWTREPQLLMLFPLSPLP</sequence>
<evidence type="ECO:0000313" key="4">
    <source>
        <dbReference type="Proteomes" id="UP000008810"/>
    </source>
</evidence>
<evidence type="ECO:0000313" key="2">
    <source>
        <dbReference type="EMBL" id="PNT63854.1"/>
    </source>
</evidence>
<reference evidence="3" key="3">
    <citation type="submission" date="2018-08" db="UniProtKB">
        <authorList>
            <consortium name="EnsemblPlants"/>
        </authorList>
    </citation>
    <scope>IDENTIFICATION</scope>
    <source>
        <strain evidence="3">cv. Bd21</strain>
    </source>
</reference>
<evidence type="ECO:0000256" key="1">
    <source>
        <dbReference type="SAM" id="MobiDB-lite"/>
    </source>
</evidence>
<keyword evidence="4" id="KW-1185">Reference proteome</keyword>
<gene>
    <name evidence="2" type="ORF">BRADI_4g21767v3</name>
</gene>
<feature type="compositionally biased region" description="Low complexity" evidence="1">
    <location>
        <begin position="16"/>
        <end position="32"/>
    </location>
</feature>
<organism evidence="2">
    <name type="scientific">Brachypodium distachyon</name>
    <name type="common">Purple false brome</name>
    <name type="synonym">Trachynia distachya</name>
    <dbReference type="NCBI Taxonomy" id="15368"/>
    <lineage>
        <taxon>Eukaryota</taxon>
        <taxon>Viridiplantae</taxon>
        <taxon>Streptophyta</taxon>
        <taxon>Embryophyta</taxon>
        <taxon>Tracheophyta</taxon>
        <taxon>Spermatophyta</taxon>
        <taxon>Magnoliopsida</taxon>
        <taxon>Liliopsida</taxon>
        <taxon>Poales</taxon>
        <taxon>Poaceae</taxon>
        <taxon>BOP clade</taxon>
        <taxon>Pooideae</taxon>
        <taxon>Stipodae</taxon>
        <taxon>Brachypodieae</taxon>
        <taxon>Brachypodium</taxon>
    </lineage>
</organism>
<reference evidence="2 3" key="1">
    <citation type="journal article" date="2010" name="Nature">
        <title>Genome sequencing and analysis of the model grass Brachypodium distachyon.</title>
        <authorList>
            <consortium name="International Brachypodium Initiative"/>
        </authorList>
    </citation>
    <scope>NUCLEOTIDE SEQUENCE [LARGE SCALE GENOMIC DNA]</scope>
    <source>
        <strain evidence="2 3">Bd21</strain>
    </source>
</reference>
<feature type="compositionally biased region" description="Basic and acidic residues" evidence="1">
    <location>
        <begin position="34"/>
        <end position="44"/>
    </location>
</feature>
<dbReference type="InParanoid" id="A0A2K2CPA0"/>